<feature type="binding site" evidence="9">
    <location>
        <begin position="380"/>
        <end position="382"/>
    </location>
    <ligand>
        <name>(6S)-5,6,7,8-tetrahydrofolate</name>
        <dbReference type="ChEBI" id="CHEBI:57453"/>
    </ligand>
</feature>
<evidence type="ECO:0000259" key="11">
    <source>
        <dbReference type="Pfam" id="PF00464"/>
    </source>
</evidence>
<feature type="domain" description="Serine hydroxymethyltransferase-like" evidence="11">
    <location>
        <begin position="21"/>
        <end position="411"/>
    </location>
</feature>
<dbReference type="CDD" id="cd00378">
    <property type="entry name" value="SHMT"/>
    <property type="match status" value="1"/>
</dbReference>
<keyword evidence="6 9" id="KW-0554">One-carbon metabolism</keyword>
<dbReference type="GO" id="GO:0005829">
    <property type="term" value="C:cytosol"/>
    <property type="evidence" value="ECO:0007669"/>
    <property type="project" value="TreeGrafter"/>
</dbReference>
<organism evidence="12 13">
    <name type="scientific">Galbibacter orientalis DSM 19592</name>
    <dbReference type="NCBI Taxonomy" id="926559"/>
    <lineage>
        <taxon>Bacteria</taxon>
        <taxon>Pseudomonadati</taxon>
        <taxon>Bacteroidota</taxon>
        <taxon>Flavobacteriia</taxon>
        <taxon>Flavobacteriales</taxon>
        <taxon>Flavobacteriaceae</taxon>
        <taxon>Galbibacter</taxon>
    </lineage>
</organism>
<keyword evidence="12" id="KW-0489">Methyltransferase</keyword>
<keyword evidence="8 9" id="KW-0663">Pyridoxal phosphate</keyword>
<feature type="site" description="Plays an important role in substrate specificity" evidence="9">
    <location>
        <position position="240"/>
    </location>
</feature>
<keyword evidence="13" id="KW-1185">Reference proteome</keyword>
<dbReference type="HAMAP" id="MF_00051">
    <property type="entry name" value="SHMT"/>
    <property type="match status" value="1"/>
</dbReference>
<dbReference type="EMBL" id="JH651379">
    <property type="protein sequence ID" value="EIJ40203.1"/>
    <property type="molecule type" value="Genomic_DNA"/>
</dbReference>
<feature type="modified residue" description="N6-(pyridoxal phosphate)lysine" evidence="9 10">
    <location>
        <position position="241"/>
    </location>
</feature>
<dbReference type="GO" id="GO:0004372">
    <property type="term" value="F:glycine hydroxymethyltransferase activity"/>
    <property type="evidence" value="ECO:0007669"/>
    <property type="project" value="UniProtKB-UniRule"/>
</dbReference>
<dbReference type="InterPro" id="IPR039429">
    <property type="entry name" value="SHMT-like_dom"/>
</dbReference>
<comment type="similarity">
    <text evidence="3 9">Belongs to the SHMT family.</text>
</comment>
<evidence type="ECO:0000256" key="10">
    <source>
        <dbReference type="PIRSR" id="PIRSR000412-50"/>
    </source>
</evidence>
<comment type="subcellular location">
    <subcellularLocation>
        <location evidence="2 9">Cytoplasm</location>
    </subcellularLocation>
</comment>
<proteinExistence type="inferred from homology"/>
<dbReference type="GO" id="GO:0035999">
    <property type="term" value="P:tetrahydrofolate interconversion"/>
    <property type="evidence" value="ECO:0007669"/>
    <property type="project" value="UniProtKB-UniRule"/>
</dbReference>
<feature type="binding site" evidence="9">
    <location>
        <position position="132"/>
    </location>
    <ligand>
        <name>(6S)-5,6,7,8-tetrahydrofolate</name>
        <dbReference type="ChEBI" id="CHEBI:57453"/>
    </ligand>
</feature>
<keyword evidence="9" id="KW-0028">Amino-acid biosynthesis</keyword>
<feature type="binding site" evidence="9">
    <location>
        <begin position="136"/>
        <end position="138"/>
    </location>
    <ligand>
        <name>(6S)-5,6,7,8-tetrahydrofolate</name>
        <dbReference type="ChEBI" id="CHEBI:57453"/>
    </ligand>
</feature>
<sequence length="443" mass="48512">MNLTNLFYIFDHSLTKYSKMKRDEQIFDLIEAEKQRQLEGIELIASENFVSEQVMEAAGSVLTNKYAEGYPGKRYYGGCEVVDEVETIAIERAKELFGAAYANVQPHSGSQANTAVFAACLKPGDKILGFDLSHGGHLTHGSPVNFSGKLYNPVFYGVDKETGLLNYDKIAEVAKKEQPKLIIAGASAYSRDINFEKFREIADSVGAILFADISHPAGLIAKGVLSDPIPHCHIVSTTTHKTLRGPRGGLILMGKDFENPFGLKLKNGNLRMMSSLLDSAVFPGNQGGPLEHIIAAKAIAFGEALSEDFLHYIVQVKKNAAAMAKAFVDRGYNIISNGTDNHMMLIDLRNKDISGKEGEEALGKANITVNKNMVPFDDKSPFVTSGIRIGTAAVTSRGLVEEDMEAVVNLIDEVLMNREDNTKIEAAKNHVYRLMAHRPLFKA</sequence>
<dbReference type="InterPro" id="IPR015421">
    <property type="entry name" value="PyrdxlP-dep_Trfase_major"/>
</dbReference>
<comment type="pathway">
    <text evidence="9">Amino-acid biosynthesis; glycine biosynthesis; glycine from L-serine: step 1/1.</text>
</comment>
<dbReference type="Gene3D" id="3.40.640.10">
    <property type="entry name" value="Type I PLP-dependent aspartate aminotransferase-like (Major domain)"/>
    <property type="match status" value="1"/>
</dbReference>
<dbReference type="GO" id="GO:0008168">
    <property type="term" value="F:methyltransferase activity"/>
    <property type="evidence" value="ECO:0007669"/>
    <property type="project" value="UniProtKB-KW"/>
</dbReference>
<dbReference type="STRING" id="926559.JoomaDRAFT_3257"/>
<comment type="cofactor">
    <cofactor evidence="1 9 10">
        <name>pyridoxal 5'-phosphate</name>
        <dbReference type="ChEBI" id="CHEBI:597326"/>
    </cofactor>
</comment>
<evidence type="ECO:0000256" key="6">
    <source>
        <dbReference type="ARBA" id="ARBA00022563"/>
    </source>
</evidence>
<dbReference type="Gene3D" id="3.90.1150.10">
    <property type="entry name" value="Aspartate Aminotransferase, domain 1"/>
    <property type="match status" value="1"/>
</dbReference>
<comment type="subunit">
    <text evidence="4 9">Homodimer.</text>
</comment>
<dbReference type="GO" id="GO:0019264">
    <property type="term" value="P:glycine biosynthetic process from serine"/>
    <property type="evidence" value="ECO:0007669"/>
    <property type="project" value="UniProtKB-UniRule"/>
</dbReference>
<evidence type="ECO:0000256" key="5">
    <source>
        <dbReference type="ARBA" id="ARBA00022490"/>
    </source>
</evidence>
<dbReference type="UniPathway" id="UPA00288">
    <property type="reaction ID" value="UER01023"/>
</dbReference>
<protein>
    <recommendedName>
        <fullName evidence="9">Serine hydroxymethyltransferase</fullName>
        <shortName evidence="9">SHMT</shortName>
        <shortName evidence="9">Serine methylase</shortName>
        <ecNumber evidence="9">2.1.2.1</ecNumber>
    </recommendedName>
</protein>
<dbReference type="InterPro" id="IPR015422">
    <property type="entry name" value="PyrdxlP-dep_Trfase_small"/>
</dbReference>
<evidence type="ECO:0000256" key="9">
    <source>
        <dbReference type="HAMAP-Rule" id="MF_00051"/>
    </source>
</evidence>
<dbReference type="GO" id="GO:0030170">
    <property type="term" value="F:pyridoxal phosphate binding"/>
    <property type="evidence" value="ECO:0007669"/>
    <property type="project" value="UniProtKB-UniRule"/>
</dbReference>
<evidence type="ECO:0000256" key="2">
    <source>
        <dbReference type="ARBA" id="ARBA00004496"/>
    </source>
</evidence>
<dbReference type="PIRSF" id="PIRSF000412">
    <property type="entry name" value="SHMT"/>
    <property type="match status" value="1"/>
</dbReference>
<dbReference type="Pfam" id="PF00464">
    <property type="entry name" value="SHMT"/>
    <property type="match status" value="1"/>
</dbReference>
<dbReference type="InterPro" id="IPR001085">
    <property type="entry name" value="Ser_HO-MeTrfase"/>
</dbReference>
<dbReference type="GO" id="GO:0032259">
    <property type="term" value="P:methylation"/>
    <property type="evidence" value="ECO:0007669"/>
    <property type="project" value="UniProtKB-KW"/>
</dbReference>
<evidence type="ECO:0000256" key="4">
    <source>
        <dbReference type="ARBA" id="ARBA00011738"/>
    </source>
</evidence>
<dbReference type="HOGENOM" id="CLU_022477_2_1_10"/>
<dbReference type="PANTHER" id="PTHR11680:SF35">
    <property type="entry name" value="SERINE HYDROXYMETHYLTRANSFERASE 1"/>
    <property type="match status" value="1"/>
</dbReference>
<dbReference type="InterPro" id="IPR015424">
    <property type="entry name" value="PyrdxlP-dep_Trfase"/>
</dbReference>
<name>I3C9B0_9FLAO</name>
<keyword evidence="5 9" id="KW-0963">Cytoplasm</keyword>
<keyword evidence="7 9" id="KW-0808">Transferase</keyword>
<gene>
    <name evidence="9" type="primary">glyA</name>
    <name evidence="12" type="ORF">JoomaDRAFT_3257</name>
</gene>
<reference evidence="12 13" key="1">
    <citation type="submission" date="2012-02" db="EMBL/GenBank/DDBJ databases">
        <title>Improved High-Quality Draft genome of Joostella marina DSM 19592.</title>
        <authorList>
            <consortium name="US DOE Joint Genome Institute (JGI-PGF)"/>
            <person name="Lucas S."/>
            <person name="Copeland A."/>
            <person name="Lapidus A."/>
            <person name="Bruce D."/>
            <person name="Goodwin L."/>
            <person name="Pitluck S."/>
            <person name="Peters L."/>
            <person name="Chertkov O."/>
            <person name="Ovchinnikova G."/>
            <person name="Kyrpides N."/>
            <person name="Mavromatis K."/>
            <person name="Detter J.C."/>
            <person name="Han C."/>
            <person name="Land M."/>
            <person name="Hauser L."/>
            <person name="Markowitz V."/>
            <person name="Cheng J.-F."/>
            <person name="Hugenholtz P."/>
            <person name="Woyke T."/>
            <person name="Wu D."/>
            <person name="Tindall B."/>
            <person name="Brambilla E."/>
            <person name="Klenk H.-P."/>
            <person name="Eisen J.A."/>
        </authorList>
    </citation>
    <scope>NUCLEOTIDE SEQUENCE [LARGE SCALE GENOMIC DNA]</scope>
    <source>
        <strain evidence="12 13">DSM 19592</strain>
    </source>
</reference>
<dbReference type="PANTHER" id="PTHR11680">
    <property type="entry name" value="SERINE HYDROXYMETHYLTRANSFERASE"/>
    <property type="match status" value="1"/>
</dbReference>
<evidence type="ECO:0000313" key="12">
    <source>
        <dbReference type="EMBL" id="EIJ40203.1"/>
    </source>
</evidence>
<dbReference type="PROSITE" id="PS00096">
    <property type="entry name" value="SHMT"/>
    <property type="match status" value="1"/>
</dbReference>
<dbReference type="Proteomes" id="UP000004690">
    <property type="component" value="Unassembled WGS sequence"/>
</dbReference>
<dbReference type="EC" id="2.1.2.1" evidence="9"/>
<evidence type="ECO:0000256" key="3">
    <source>
        <dbReference type="ARBA" id="ARBA00006376"/>
    </source>
</evidence>
<comment type="function">
    <text evidence="9">Catalyzes the reversible interconversion of serine and glycine with tetrahydrofolate (THF) serving as the one-carbon carrier. This reaction serves as the major source of one-carbon groups required for the biosynthesis of purines, thymidylate, methionine, and other important biomolecules. Also exhibits THF-independent aldolase activity toward beta-hydroxyamino acids, producing glycine and aldehydes, via a retro-aldol mechanism.</text>
</comment>
<accession>I3C9B0</accession>
<evidence type="ECO:0000256" key="8">
    <source>
        <dbReference type="ARBA" id="ARBA00022898"/>
    </source>
</evidence>
<evidence type="ECO:0000313" key="13">
    <source>
        <dbReference type="Proteomes" id="UP000004690"/>
    </source>
</evidence>
<dbReference type="UniPathway" id="UPA00193"/>
<dbReference type="FunFam" id="3.40.640.10:FF:000001">
    <property type="entry name" value="Serine hydroxymethyltransferase"/>
    <property type="match status" value="1"/>
</dbReference>
<dbReference type="AlphaFoldDB" id="I3C9B0"/>
<evidence type="ECO:0000256" key="1">
    <source>
        <dbReference type="ARBA" id="ARBA00001933"/>
    </source>
</evidence>
<dbReference type="NCBIfam" id="NF000586">
    <property type="entry name" value="PRK00011.1"/>
    <property type="match status" value="1"/>
</dbReference>
<dbReference type="InterPro" id="IPR049943">
    <property type="entry name" value="Ser_HO-MeTrfase-like"/>
</dbReference>
<evidence type="ECO:0000256" key="7">
    <source>
        <dbReference type="ARBA" id="ARBA00022679"/>
    </source>
</evidence>
<comment type="pathway">
    <text evidence="9">One-carbon metabolism; tetrahydrofolate interconversion.</text>
</comment>
<comment type="caution">
    <text evidence="9">Lacks conserved residue(s) required for the propagation of feature annotation.</text>
</comment>
<dbReference type="eggNOG" id="COG0112">
    <property type="taxonomic scope" value="Bacteria"/>
</dbReference>
<comment type="catalytic activity">
    <reaction evidence="9">
        <text>(6R)-5,10-methylene-5,6,7,8-tetrahydrofolate + glycine + H2O = (6S)-5,6,7,8-tetrahydrofolate + L-serine</text>
        <dbReference type="Rhea" id="RHEA:15481"/>
        <dbReference type="ChEBI" id="CHEBI:15377"/>
        <dbReference type="ChEBI" id="CHEBI:15636"/>
        <dbReference type="ChEBI" id="CHEBI:33384"/>
        <dbReference type="ChEBI" id="CHEBI:57305"/>
        <dbReference type="ChEBI" id="CHEBI:57453"/>
        <dbReference type="EC" id="2.1.2.1"/>
    </reaction>
</comment>
<dbReference type="SUPFAM" id="SSF53383">
    <property type="entry name" value="PLP-dependent transferases"/>
    <property type="match status" value="1"/>
</dbReference>
<dbReference type="InterPro" id="IPR019798">
    <property type="entry name" value="Ser_HO-MeTrfase_PLP_BS"/>
</dbReference>